<dbReference type="EC" id="4.2.-.-" evidence="4"/>
<dbReference type="PANTHER" id="PTHR30411:SF0">
    <property type="entry name" value="CYS-TRNA(PRO)_CYS-TRNA(CYS) DEACYLASE YBAK"/>
    <property type="match status" value="1"/>
</dbReference>
<evidence type="ECO:0000256" key="1">
    <source>
        <dbReference type="ARBA" id="ARBA00009798"/>
    </source>
</evidence>
<evidence type="ECO:0000313" key="7">
    <source>
        <dbReference type="Proteomes" id="UP000424462"/>
    </source>
</evidence>
<dbReference type="InterPro" id="IPR004369">
    <property type="entry name" value="Prolyl-tRNA_editing_YbaK/EbsC"/>
</dbReference>
<dbReference type="GO" id="GO:0006412">
    <property type="term" value="P:translation"/>
    <property type="evidence" value="ECO:0007669"/>
    <property type="project" value="UniProtKB-KW"/>
</dbReference>
<keyword evidence="2 4" id="KW-0648">Protein biosynthesis</keyword>
<protein>
    <recommendedName>
        <fullName evidence="4">Cys-tRNA(Pro)/Cys-tRNA(Cys) deacylase</fullName>
        <ecNumber evidence="4">4.2.-.-</ecNumber>
    </recommendedName>
</protein>
<keyword evidence="3 4" id="KW-0456">Lyase</keyword>
<dbReference type="PANTHER" id="PTHR30411">
    <property type="entry name" value="CYTOPLASMIC PROTEIN"/>
    <property type="match status" value="1"/>
</dbReference>
<dbReference type="RefSeq" id="WP_156230232.1">
    <property type="nucleotide sequence ID" value="NZ_CP046455.1"/>
</dbReference>
<evidence type="ECO:0000256" key="3">
    <source>
        <dbReference type="ARBA" id="ARBA00023239"/>
    </source>
</evidence>
<gene>
    <name evidence="6" type="primary">ybaK</name>
    <name evidence="6" type="ORF">COCCU_03455</name>
</gene>
<keyword evidence="7" id="KW-1185">Reference proteome</keyword>
<evidence type="ECO:0000259" key="5">
    <source>
        <dbReference type="Pfam" id="PF04073"/>
    </source>
</evidence>
<dbReference type="Pfam" id="PF04073">
    <property type="entry name" value="tRNA_edit"/>
    <property type="match status" value="1"/>
</dbReference>
<dbReference type="PIRSF" id="PIRSF006181">
    <property type="entry name" value="EbsC_YbaK"/>
    <property type="match status" value="1"/>
</dbReference>
<dbReference type="InterPro" id="IPR007214">
    <property type="entry name" value="YbaK/aa-tRNA-synth-assoc-dom"/>
</dbReference>
<evidence type="ECO:0000256" key="2">
    <source>
        <dbReference type="ARBA" id="ARBA00022917"/>
    </source>
</evidence>
<dbReference type="Proteomes" id="UP000424462">
    <property type="component" value="Chromosome"/>
</dbReference>
<name>A0A6B8W5Q3_9CORY</name>
<comment type="similarity">
    <text evidence="1 4">Belongs to the prolyl-tRNA editing family. YbaK/EbsC subfamily.</text>
</comment>
<proteinExistence type="inferred from homology"/>
<dbReference type="InterPro" id="IPR036754">
    <property type="entry name" value="YbaK/aa-tRNA-synt-asso_dom_sf"/>
</dbReference>
<accession>A0A6B8W5Q3</accession>
<dbReference type="GO" id="GO:0016829">
    <property type="term" value="F:lyase activity"/>
    <property type="evidence" value="ECO:0007669"/>
    <property type="project" value="UniProtKB-KW"/>
</dbReference>
<dbReference type="NCBIfam" id="TIGR00011">
    <property type="entry name" value="YbaK_EbsC"/>
    <property type="match status" value="1"/>
</dbReference>
<dbReference type="GO" id="GO:0002161">
    <property type="term" value="F:aminoacyl-tRNA deacylase activity"/>
    <property type="evidence" value="ECO:0007669"/>
    <property type="project" value="InterPro"/>
</dbReference>
<dbReference type="SUPFAM" id="SSF55826">
    <property type="entry name" value="YbaK/ProRS associated domain"/>
    <property type="match status" value="1"/>
</dbReference>
<dbReference type="KEGG" id="cok:COCCU_03455"/>
<organism evidence="6 7">
    <name type="scientific">Corynebacterium occultum</name>
    <dbReference type="NCBI Taxonomy" id="2675219"/>
    <lineage>
        <taxon>Bacteria</taxon>
        <taxon>Bacillati</taxon>
        <taxon>Actinomycetota</taxon>
        <taxon>Actinomycetes</taxon>
        <taxon>Mycobacteriales</taxon>
        <taxon>Corynebacteriaceae</taxon>
        <taxon>Corynebacterium</taxon>
    </lineage>
</organism>
<evidence type="ECO:0000313" key="6">
    <source>
        <dbReference type="EMBL" id="QGU06645.1"/>
    </source>
</evidence>
<dbReference type="AlphaFoldDB" id="A0A6B8W5Q3"/>
<sequence>MAKAPTRAVQTLIDAALPHALQRFQASREHFGEHAAAELGVDPDLILKTLVISTDQGLAVCCVPVSAQLNLKKAAAALGARKAGMADPRQAERATGYVTGGISPLGQKTPLPTLIDATVEHAAQIYVSGGRRGLDIRLSPTHLAQLCGARFTDLRR</sequence>
<reference evidence="6 7" key="1">
    <citation type="submission" date="2019-11" db="EMBL/GenBank/DDBJ databases">
        <title>Complete genome sequence of Corynebacterium kalinowskii 1959, a novel Corynebacterium species isolated from soil of a small paddock in Vilsendorf, Germany.</title>
        <authorList>
            <person name="Schaffert L."/>
            <person name="Ruwe M."/>
            <person name="Milse J."/>
            <person name="Hanuschka K."/>
            <person name="Ortseifen V."/>
            <person name="Droste J."/>
            <person name="Brandt D."/>
            <person name="Schlueter L."/>
            <person name="Kutter Y."/>
            <person name="Vinke S."/>
            <person name="Viehoefer P."/>
            <person name="Jacob L."/>
            <person name="Luebke N.-C."/>
            <person name="Schulte-Berndt E."/>
            <person name="Hain C."/>
            <person name="Linder M."/>
            <person name="Schmidt P."/>
            <person name="Wollenschlaeger L."/>
            <person name="Luttermann T."/>
            <person name="Thieme E."/>
            <person name="Hassa J."/>
            <person name="Haak M."/>
            <person name="Wittchen M."/>
            <person name="Mentz A."/>
            <person name="Persicke M."/>
            <person name="Busche T."/>
            <person name="Ruckert C."/>
        </authorList>
    </citation>
    <scope>NUCLEOTIDE SEQUENCE [LARGE SCALE GENOMIC DNA]</scope>
    <source>
        <strain evidence="6 7">2039</strain>
    </source>
</reference>
<dbReference type="Gene3D" id="3.90.960.10">
    <property type="entry name" value="YbaK/aminoacyl-tRNA synthetase-associated domain"/>
    <property type="match status" value="1"/>
</dbReference>
<dbReference type="EMBL" id="CP046455">
    <property type="protein sequence ID" value="QGU06645.1"/>
    <property type="molecule type" value="Genomic_DNA"/>
</dbReference>
<dbReference type="CDD" id="cd00002">
    <property type="entry name" value="YbaK_deacylase"/>
    <property type="match status" value="1"/>
</dbReference>
<evidence type="ECO:0000256" key="4">
    <source>
        <dbReference type="PIRNR" id="PIRNR006181"/>
    </source>
</evidence>
<feature type="domain" description="YbaK/aminoacyl-tRNA synthetase-associated" evidence="5">
    <location>
        <begin position="33"/>
        <end position="145"/>
    </location>
</feature>